<name>A0A1Q5T1C3_9EURO</name>
<comment type="caution">
    <text evidence="1">The sequence shown here is derived from an EMBL/GenBank/DDBJ whole genome shotgun (WGS) entry which is preliminary data.</text>
</comment>
<organism evidence="1 2">
    <name type="scientific">Penicillium subrubescens</name>
    <dbReference type="NCBI Taxonomy" id="1316194"/>
    <lineage>
        <taxon>Eukaryota</taxon>
        <taxon>Fungi</taxon>
        <taxon>Dikarya</taxon>
        <taxon>Ascomycota</taxon>
        <taxon>Pezizomycotina</taxon>
        <taxon>Eurotiomycetes</taxon>
        <taxon>Eurotiomycetidae</taxon>
        <taxon>Eurotiales</taxon>
        <taxon>Aspergillaceae</taxon>
        <taxon>Penicillium</taxon>
    </lineage>
</organism>
<sequence length="195" mass="22535">MGISTSSIHYPRDSEDGFEALRILQKKLPAELALQILDCAQYWVLSQVSMERAISYQEHDCRDRAPYLVSDPIQGGRSPVREIRIDIWSHDQGWSSYTEDHGTYRNSWTWFEMGIIRAPGTEGVSEDFNIRLATNMHASRVTQNHQKVYRADDDLPWMRSLQAGDRISIIPRALYPGWQNFVEKAFIEIYTDPLG</sequence>
<accession>A0A1Q5T1C3</accession>
<evidence type="ECO:0000313" key="1">
    <source>
        <dbReference type="EMBL" id="OKO94059.1"/>
    </source>
</evidence>
<dbReference type="AlphaFoldDB" id="A0A1Q5T1C3"/>
<reference evidence="1 2" key="1">
    <citation type="submission" date="2016-10" db="EMBL/GenBank/DDBJ databases">
        <title>Genome sequence of the ascomycete fungus Penicillium subrubescens.</title>
        <authorList>
            <person name="De Vries R.P."/>
            <person name="Peng M."/>
            <person name="Dilokpimol A."/>
            <person name="Hilden K."/>
            <person name="Makela M.R."/>
            <person name="Grigoriev I."/>
            <person name="Riley R."/>
            <person name="Granchi Z."/>
        </authorList>
    </citation>
    <scope>NUCLEOTIDE SEQUENCE [LARGE SCALE GENOMIC DNA]</scope>
    <source>
        <strain evidence="1 2">CBS 132785</strain>
    </source>
</reference>
<dbReference type="EMBL" id="MNBE01000722">
    <property type="protein sequence ID" value="OKO94059.1"/>
    <property type="molecule type" value="Genomic_DNA"/>
</dbReference>
<protein>
    <submittedName>
        <fullName evidence="1">Uncharacterized protein</fullName>
    </submittedName>
</protein>
<dbReference type="Proteomes" id="UP000186955">
    <property type="component" value="Unassembled WGS sequence"/>
</dbReference>
<dbReference type="OrthoDB" id="195446at2759"/>
<evidence type="ECO:0000313" key="2">
    <source>
        <dbReference type="Proteomes" id="UP000186955"/>
    </source>
</evidence>
<keyword evidence="2" id="KW-1185">Reference proteome</keyword>
<gene>
    <name evidence="1" type="ORF">PENSUB_11894</name>
</gene>
<proteinExistence type="predicted"/>
<dbReference type="STRING" id="1316194.A0A1Q5T1C3"/>